<evidence type="ECO:0000313" key="4">
    <source>
        <dbReference type="Proteomes" id="UP000249185"/>
    </source>
</evidence>
<comment type="caution">
    <text evidence="3">The sequence shown here is derived from an EMBL/GenBank/DDBJ whole genome shotgun (WGS) entry which is preliminary data.</text>
</comment>
<dbReference type="Proteomes" id="UP000249185">
    <property type="component" value="Unassembled WGS sequence"/>
</dbReference>
<accession>A0A2W5Q0B4</accession>
<dbReference type="Gene3D" id="3.40.710.10">
    <property type="entry name" value="DD-peptidase/beta-lactamase superfamily"/>
    <property type="match status" value="1"/>
</dbReference>
<dbReference type="EMBL" id="QFPW01000003">
    <property type="protein sequence ID" value="PZQ50667.1"/>
    <property type="molecule type" value="Genomic_DNA"/>
</dbReference>
<organism evidence="3 4">
    <name type="scientific">Rhodovulum sulfidophilum</name>
    <name type="common">Rhodobacter sulfidophilus</name>
    <dbReference type="NCBI Taxonomy" id="35806"/>
    <lineage>
        <taxon>Bacteria</taxon>
        <taxon>Pseudomonadati</taxon>
        <taxon>Pseudomonadota</taxon>
        <taxon>Alphaproteobacteria</taxon>
        <taxon>Rhodobacterales</taxon>
        <taxon>Paracoccaceae</taxon>
        <taxon>Rhodovulum</taxon>
    </lineage>
</organism>
<dbReference type="InterPro" id="IPR050789">
    <property type="entry name" value="Diverse_Enzym_Activities"/>
</dbReference>
<evidence type="ECO:0000313" key="3">
    <source>
        <dbReference type="EMBL" id="PZQ50667.1"/>
    </source>
</evidence>
<dbReference type="SUPFAM" id="SSF56601">
    <property type="entry name" value="beta-lactamase/transpeptidase-like"/>
    <property type="match status" value="1"/>
</dbReference>
<evidence type="ECO:0000259" key="2">
    <source>
        <dbReference type="Pfam" id="PF00144"/>
    </source>
</evidence>
<keyword evidence="1 3" id="KW-0378">Hydrolase</keyword>
<dbReference type="AlphaFoldDB" id="A0A2W5Q0B4"/>
<gene>
    <name evidence="3" type="ORF">DI556_05985</name>
</gene>
<dbReference type="InterPro" id="IPR012338">
    <property type="entry name" value="Beta-lactam/transpept-like"/>
</dbReference>
<sequence length="337" mass="36014">MAVAEAHPSPWPRDIRAVIEGCAFDPPPWNVVIGKVRDRGGPSGRVVVGGRSLVEWGDTDRVDMAFSVTKSYIGLLAAVALDRGLIAGFDEPVSRRIDDPAFAGPRNATVTWRQLLDQTSEWSGTLFGLPDIVDRDRQLAPTDDPARFDRGTPLRAPGTYWDYNDGRVNALCLALTRLFDAPLPEVLAGIDPAFGPLTGAWDGWGERSTVALPARPVEIAVGGGHWGGGLSATVGRHGALGRLVLGRGALDGRRLLSTEALDALLTPCPLQPVYGGLWWLNTGRRLQPAASERAVFAFGVGMTAIWVEPERDLVAVARWITPTGFAAFVAAVAEALA</sequence>
<reference evidence="3 4" key="1">
    <citation type="submission" date="2017-08" db="EMBL/GenBank/DDBJ databases">
        <title>Infants hospitalized years apart are colonized by the same room-sourced microbial strains.</title>
        <authorList>
            <person name="Brooks B."/>
            <person name="Olm M.R."/>
            <person name="Firek B.A."/>
            <person name="Baker R."/>
            <person name="Thomas B.C."/>
            <person name="Morowitz M.J."/>
            <person name="Banfield J.F."/>
        </authorList>
    </citation>
    <scope>NUCLEOTIDE SEQUENCE [LARGE SCALE GENOMIC DNA]</scope>
    <source>
        <strain evidence="3">S2_005_002_R2_34</strain>
    </source>
</reference>
<dbReference type="GO" id="GO:0016787">
    <property type="term" value="F:hydrolase activity"/>
    <property type="evidence" value="ECO:0007669"/>
    <property type="project" value="UniProtKB-KW"/>
</dbReference>
<protein>
    <submittedName>
        <fullName evidence="3">Serine hydrolase</fullName>
    </submittedName>
</protein>
<dbReference type="InterPro" id="IPR001466">
    <property type="entry name" value="Beta-lactam-related"/>
</dbReference>
<proteinExistence type="predicted"/>
<feature type="domain" description="Beta-lactamase-related" evidence="2">
    <location>
        <begin position="59"/>
        <end position="316"/>
    </location>
</feature>
<dbReference type="Pfam" id="PF00144">
    <property type="entry name" value="Beta-lactamase"/>
    <property type="match status" value="1"/>
</dbReference>
<evidence type="ECO:0000256" key="1">
    <source>
        <dbReference type="ARBA" id="ARBA00022801"/>
    </source>
</evidence>
<dbReference type="PANTHER" id="PTHR43283:SF11">
    <property type="entry name" value="BETA-LACTAMASE-RELATED DOMAIN-CONTAINING PROTEIN"/>
    <property type="match status" value="1"/>
</dbReference>
<dbReference type="PANTHER" id="PTHR43283">
    <property type="entry name" value="BETA-LACTAMASE-RELATED"/>
    <property type="match status" value="1"/>
</dbReference>
<name>A0A2W5Q0B4_RHOSU</name>